<organism evidence="4 5">
    <name type="scientific">Deinococcus arboris</name>
    <dbReference type="NCBI Taxonomy" id="2682977"/>
    <lineage>
        <taxon>Bacteria</taxon>
        <taxon>Thermotogati</taxon>
        <taxon>Deinococcota</taxon>
        <taxon>Deinococci</taxon>
        <taxon>Deinococcales</taxon>
        <taxon>Deinococcaceae</taxon>
        <taxon>Deinococcus</taxon>
    </lineage>
</organism>
<keyword evidence="5" id="KW-1185">Reference proteome</keyword>
<feature type="DNA-binding region" description="H-T-H motif" evidence="2">
    <location>
        <begin position="26"/>
        <end position="45"/>
    </location>
</feature>
<dbReference type="EMBL" id="WQLB01000051">
    <property type="protein sequence ID" value="MVN89273.1"/>
    <property type="molecule type" value="Genomic_DNA"/>
</dbReference>
<reference evidence="4 5" key="1">
    <citation type="submission" date="2019-12" db="EMBL/GenBank/DDBJ databases">
        <title>Deinococcus sp. HMF7620 Genome sequencing and assembly.</title>
        <authorList>
            <person name="Kang H."/>
            <person name="Kim H."/>
            <person name="Joh K."/>
        </authorList>
    </citation>
    <scope>NUCLEOTIDE SEQUENCE [LARGE SCALE GENOMIC DNA]</scope>
    <source>
        <strain evidence="4 5">HMF7620</strain>
    </source>
</reference>
<name>A0A7C9HUC4_9DEIO</name>
<dbReference type="Proteomes" id="UP000483286">
    <property type="component" value="Unassembled WGS sequence"/>
</dbReference>
<dbReference type="AlphaFoldDB" id="A0A7C9HUC4"/>
<accession>A0A7C9HUC4</accession>
<evidence type="ECO:0000256" key="2">
    <source>
        <dbReference type="PROSITE-ProRule" id="PRU00335"/>
    </source>
</evidence>
<dbReference type="PROSITE" id="PS50977">
    <property type="entry name" value="HTH_TETR_2"/>
    <property type="match status" value="1"/>
</dbReference>
<dbReference type="Pfam" id="PF00440">
    <property type="entry name" value="TetR_N"/>
    <property type="match status" value="1"/>
</dbReference>
<dbReference type="GO" id="GO:0003677">
    <property type="term" value="F:DNA binding"/>
    <property type="evidence" value="ECO:0007669"/>
    <property type="project" value="UniProtKB-UniRule"/>
</dbReference>
<dbReference type="SUPFAM" id="SSF46689">
    <property type="entry name" value="Homeodomain-like"/>
    <property type="match status" value="1"/>
</dbReference>
<dbReference type="Gene3D" id="1.10.357.10">
    <property type="entry name" value="Tetracycline Repressor, domain 2"/>
    <property type="match status" value="1"/>
</dbReference>
<dbReference type="RefSeq" id="WP_157461533.1">
    <property type="nucleotide sequence ID" value="NZ_WQLB01000051.1"/>
</dbReference>
<evidence type="ECO:0000256" key="1">
    <source>
        <dbReference type="ARBA" id="ARBA00023125"/>
    </source>
</evidence>
<evidence type="ECO:0000313" key="5">
    <source>
        <dbReference type="Proteomes" id="UP000483286"/>
    </source>
</evidence>
<dbReference type="InterPro" id="IPR009057">
    <property type="entry name" value="Homeodomain-like_sf"/>
</dbReference>
<dbReference type="InterPro" id="IPR001647">
    <property type="entry name" value="HTH_TetR"/>
</dbReference>
<evidence type="ECO:0000259" key="3">
    <source>
        <dbReference type="PROSITE" id="PS50977"/>
    </source>
</evidence>
<sequence length="183" mass="20364">MARTRRKDWLDAGLKVLSTQGEAGLTVDGLISYMGLTKGSFYHHFAGLPAYRAELLVHLEQMGFADVVDAIDHQLPPTEQLRLLTVAVSRLDPADDQAVRQWAERDPAARALVERMDERRTAYLADLFTQIVGCPDQGYLLARLGYALYLGAGQLQPRLQGEEYLQITELLHRHLLPAPGGEA</sequence>
<gene>
    <name evidence="4" type="ORF">GO986_21290</name>
</gene>
<keyword evidence="1 2" id="KW-0238">DNA-binding</keyword>
<evidence type="ECO:0000313" key="4">
    <source>
        <dbReference type="EMBL" id="MVN89273.1"/>
    </source>
</evidence>
<protein>
    <submittedName>
        <fullName evidence="4">TetR family transcriptional regulator</fullName>
    </submittedName>
</protein>
<comment type="caution">
    <text evidence="4">The sequence shown here is derived from an EMBL/GenBank/DDBJ whole genome shotgun (WGS) entry which is preliminary data.</text>
</comment>
<proteinExistence type="predicted"/>
<feature type="domain" description="HTH tetR-type" evidence="3">
    <location>
        <begin position="3"/>
        <end position="63"/>
    </location>
</feature>